<protein>
    <recommendedName>
        <fullName evidence="4">Integral membrane protein</fullName>
    </recommendedName>
</protein>
<dbReference type="Proteomes" id="UP000832041">
    <property type="component" value="Chromosome"/>
</dbReference>
<proteinExistence type="predicted"/>
<reference evidence="2 3" key="1">
    <citation type="submission" date="2020-04" db="EMBL/GenBank/DDBJ databases">
        <title>Thermobifida alba genome sequencing and assembly.</title>
        <authorList>
            <person name="Luzics S."/>
            <person name="Horvath B."/>
            <person name="Nagy I."/>
            <person name="Toth A."/>
            <person name="Nagy I."/>
            <person name="Kukolya J."/>
        </authorList>
    </citation>
    <scope>NUCLEOTIDE SEQUENCE [LARGE SCALE GENOMIC DNA]</scope>
    <source>
        <strain evidence="2 3">DSM 43795</strain>
    </source>
</reference>
<organism evidence="2 3">
    <name type="scientific">Thermobifida alba</name>
    <name type="common">Thermomonospora alba</name>
    <dbReference type="NCBI Taxonomy" id="53522"/>
    <lineage>
        <taxon>Bacteria</taxon>
        <taxon>Bacillati</taxon>
        <taxon>Actinomycetota</taxon>
        <taxon>Actinomycetes</taxon>
        <taxon>Streptosporangiales</taxon>
        <taxon>Nocardiopsidaceae</taxon>
        <taxon>Thermobifida</taxon>
    </lineage>
</organism>
<evidence type="ECO:0000313" key="3">
    <source>
        <dbReference type="Proteomes" id="UP000832041"/>
    </source>
</evidence>
<gene>
    <name evidence="2" type="ORF">FOF52_19510</name>
</gene>
<sequence>MPETEHDTTGTTRASGPGRLLIAVYALFAVAATGRSTVQILTRFEEAPLAYSLSALAAVVYVAATVALARADRVSRAVALASCTVELVGVVAVGLFTLLVPEAFPDDTVWSLFGRGYGFVPLVLPVLGLLWLRRSHPRPAASTGEPAGRG</sequence>
<keyword evidence="1" id="KW-0472">Membrane</keyword>
<name>A0ABY4L9C1_THEAE</name>
<dbReference type="RefSeq" id="WP_248591366.1">
    <property type="nucleotide sequence ID" value="NZ_BAABEB010000011.1"/>
</dbReference>
<feature type="transmembrane region" description="Helical" evidence="1">
    <location>
        <begin position="78"/>
        <end position="100"/>
    </location>
</feature>
<keyword evidence="1" id="KW-1133">Transmembrane helix</keyword>
<evidence type="ECO:0008006" key="4">
    <source>
        <dbReference type="Google" id="ProtNLM"/>
    </source>
</evidence>
<accession>A0ABY4L9C1</accession>
<keyword evidence="1" id="KW-0812">Transmembrane</keyword>
<feature type="transmembrane region" description="Helical" evidence="1">
    <location>
        <begin position="20"/>
        <end position="38"/>
    </location>
</feature>
<dbReference type="EMBL" id="CP051627">
    <property type="protein sequence ID" value="UPT22863.1"/>
    <property type="molecule type" value="Genomic_DNA"/>
</dbReference>
<keyword evidence="3" id="KW-1185">Reference proteome</keyword>
<feature type="transmembrane region" description="Helical" evidence="1">
    <location>
        <begin position="50"/>
        <end position="71"/>
    </location>
</feature>
<evidence type="ECO:0000313" key="2">
    <source>
        <dbReference type="EMBL" id="UPT22863.1"/>
    </source>
</evidence>
<feature type="transmembrane region" description="Helical" evidence="1">
    <location>
        <begin position="112"/>
        <end position="132"/>
    </location>
</feature>
<evidence type="ECO:0000256" key="1">
    <source>
        <dbReference type="SAM" id="Phobius"/>
    </source>
</evidence>